<dbReference type="Gramene" id="PHT92083">
    <property type="protein sequence ID" value="PHT92083"/>
    <property type="gene ID" value="T459_07196"/>
</dbReference>
<accession>A0A2G3AD24</accession>
<reference evidence="2 3" key="2">
    <citation type="journal article" date="2017" name="Genome Biol.">
        <title>New reference genome sequences of hot pepper reveal the massive evolution of plant disease-resistance genes by retroduplication.</title>
        <authorList>
            <person name="Kim S."/>
            <person name="Park J."/>
            <person name="Yeom S.I."/>
            <person name="Kim Y.M."/>
            <person name="Seo E."/>
            <person name="Kim K.T."/>
            <person name="Kim M.S."/>
            <person name="Lee J.M."/>
            <person name="Cheong K."/>
            <person name="Shin H.S."/>
            <person name="Kim S.B."/>
            <person name="Han K."/>
            <person name="Lee J."/>
            <person name="Park M."/>
            <person name="Lee H.A."/>
            <person name="Lee H.Y."/>
            <person name="Lee Y."/>
            <person name="Oh S."/>
            <person name="Lee J.H."/>
            <person name="Choi E."/>
            <person name="Choi E."/>
            <person name="Lee S.E."/>
            <person name="Jeon J."/>
            <person name="Kim H."/>
            <person name="Choi G."/>
            <person name="Song H."/>
            <person name="Lee J."/>
            <person name="Lee S.C."/>
            <person name="Kwon J.K."/>
            <person name="Lee H.Y."/>
            <person name="Koo N."/>
            <person name="Hong Y."/>
            <person name="Kim R.W."/>
            <person name="Kang W.H."/>
            <person name="Huh J.H."/>
            <person name="Kang B.C."/>
            <person name="Yang T.J."/>
            <person name="Lee Y.H."/>
            <person name="Bennetzen J.L."/>
            <person name="Choi D."/>
        </authorList>
    </citation>
    <scope>NUCLEOTIDE SEQUENCE [LARGE SCALE GENOMIC DNA]</scope>
    <source>
        <strain evidence="3">cv. CM334</strain>
    </source>
</reference>
<dbReference type="Pfam" id="PF07734">
    <property type="entry name" value="FBA_1"/>
    <property type="match status" value="1"/>
</dbReference>
<dbReference type="AlphaFoldDB" id="A0A2G3AD24"/>
<dbReference type="OMA" id="VDGAFHW"/>
<protein>
    <recommendedName>
        <fullName evidence="1">F-box associated beta-propeller type 1 domain-containing protein</fullName>
    </recommendedName>
</protein>
<gene>
    <name evidence="2" type="ORF">T459_07196</name>
</gene>
<proteinExistence type="predicted"/>
<dbReference type="InterPro" id="IPR006527">
    <property type="entry name" value="F-box-assoc_dom_typ1"/>
</dbReference>
<name>A0A2G3AD24_CAPAN</name>
<reference evidence="2 3" key="1">
    <citation type="journal article" date="2014" name="Nat. Genet.">
        <title>Genome sequence of the hot pepper provides insights into the evolution of pungency in Capsicum species.</title>
        <authorList>
            <person name="Kim S."/>
            <person name="Park M."/>
            <person name="Yeom S.I."/>
            <person name="Kim Y.M."/>
            <person name="Lee J.M."/>
            <person name="Lee H.A."/>
            <person name="Seo E."/>
            <person name="Choi J."/>
            <person name="Cheong K."/>
            <person name="Kim K.T."/>
            <person name="Jung K."/>
            <person name="Lee G.W."/>
            <person name="Oh S.K."/>
            <person name="Bae C."/>
            <person name="Kim S.B."/>
            <person name="Lee H.Y."/>
            <person name="Kim S.Y."/>
            <person name="Kim M.S."/>
            <person name="Kang B.C."/>
            <person name="Jo Y.D."/>
            <person name="Yang H.B."/>
            <person name="Jeong H.J."/>
            <person name="Kang W.H."/>
            <person name="Kwon J.K."/>
            <person name="Shin C."/>
            <person name="Lim J.Y."/>
            <person name="Park J.H."/>
            <person name="Huh J.H."/>
            <person name="Kim J.S."/>
            <person name="Kim B.D."/>
            <person name="Cohen O."/>
            <person name="Paran I."/>
            <person name="Suh M.C."/>
            <person name="Lee S.B."/>
            <person name="Kim Y.K."/>
            <person name="Shin Y."/>
            <person name="Noh S.J."/>
            <person name="Park J."/>
            <person name="Seo Y.S."/>
            <person name="Kwon S.Y."/>
            <person name="Kim H.A."/>
            <person name="Park J.M."/>
            <person name="Kim H.J."/>
            <person name="Choi S.B."/>
            <person name="Bosland P.W."/>
            <person name="Reeves G."/>
            <person name="Jo S.H."/>
            <person name="Lee B.W."/>
            <person name="Cho H.T."/>
            <person name="Choi H.S."/>
            <person name="Lee M.S."/>
            <person name="Yu Y."/>
            <person name="Do Choi Y."/>
            <person name="Park B.S."/>
            <person name="van Deynze A."/>
            <person name="Ashrafi H."/>
            <person name="Hill T."/>
            <person name="Kim W.T."/>
            <person name="Pai H.S."/>
            <person name="Ahn H.K."/>
            <person name="Yeam I."/>
            <person name="Giovannoni J.J."/>
            <person name="Rose J.K."/>
            <person name="Sorensen I."/>
            <person name="Lee S.J."/>
            <person name="Kim R.W."/>
            <person name="Choi I.Y."/>
            <person name="Choi B.S."/>
            <person name="Lim J.S."/>
            <person name="Lee Y.H."/>
            <person name="Choi D."/>
        </authorList>
    </citation>
    <scope>NUCLEOTIDE SEQUENCE [LARGE SCALE GENOMIC DNA]</scope>
    <source>
        <strain evidence="3">cv. CM334</strain>
    </source>
</reference>
<dbReference type="EMBL" id="AYRZ02000002">
    <property type="protein sequence ID" value="PHT92083.1"/>
    <property type="molecule type" value="Genomic_DNA"/>
</dbReference>
<dbReference type="PANTHER" id="PTHR31672">
    <property type="entry name" value="BNACNNG10540D PROTEIN"/>
    <property type="match status" value="1"/>
</dbReference>
<evidence type="ECO:0000259" key="1">
    <source>
        <dbReference type="Pfam" id="PF07734"/>
    </source>
</evidence>
<evidence type="ECO:0000313" key="3">
    <source>
        <dbReference type="Proteomes" id="UP000222542"/>
    </source>
</evidence>
<keyword evidence="3" id="KW-1185">Reference proteome</keyword>
<dbReference type="Proteomes" id="UP000222542">
    <property type="component" value="Unassembled WGS sequence"/>
</dbReference>
<sequence length="309" mass="34382">MTPECPLELAGTGSSYLPAPTNAAPLPDIRIFDCSSNSNGAVGRKVCCSCDGLFLIGIWSEPHVKQPSILVIWNPSTKESIALPHSEFPLDVDDDDSTYYHGNDSVGSAYGLAYDSINDDYKIFRIDMYASYEIFSLKTGSWRIIDETSAGRTNSFMLSGGEYLAFVHGAFHLLGFLSRKFCLVSFNISNEMFREMPLPEIVCSQIHFKIVIDVDVGVSVLRGTLAVYYKNEKAFDLWLMKNYGIKDSWMKLFTIPSVGFIVMKRIISGGSFGLSDRMWPLDYDDIGAANIDEDDFAYTESPISPKLGH</sequence>
<dbReference type="PANTHER" id="PTHR31672:SF13">
    <property type="entry name" value="F-BOX PROTEIN CPR30-LIKE"/>
    <property type="match status" value="1"/>
</dbReference>
<dbReference type="InterPro" id="IPR050796">
    <property type="entry name" value="SCF_F-box_component"/>
</dbReference>
<comment type="caution">
    <text evidence="2">The sequence shown here is derived from an EMBL/GenBank/DDBJ whole genome shotgun (WGS) entry which is preliminary data.</text>
</comment>
<evidence type="ECO:0000313" key="2">
    <source>
        <dbReference type="EMBL" id="PHT92083.1"/>
    </source>
</evidence>
<dbReference type="NCBIfam" id="TIGR01640">
    <property type="entry name" value="F_box_assoc_1"/>
    <property type="match status" value="1"/>
</dbReference>
<dbReference type="InterPro" id="IPR017451">
    <property type="entry name" value="F-box-assoc_interact_dom"/>
</dbReference>
<organism evidence="2 3">
    <name type="scientific">Capsicum annuum</name>
    <name type="common">Capsicum pepper</name>
    <dbReference type="NCBI Taxonomy" id="4072"/>
    <lineage>
        <taxon>Eukaryota</taxon>
        <taxon>Viridiplantae</taxon>
        <taxon>Streptophyta</taxon>
        <taxon>Embryophyta</taxon>
        <taxon>Tracheophyta</taxon>
        <taxon>Spermatophyta</taxon>
        <taxon>Magnoliopsida</taxon>
        <taxon>eudicotyledons</taxon>
        <taxon>Gunneridae</taxon>
        <taxon>Pentapetalae</taxon>
        <taxon>asterids</taxon>
        <taxon>lamiids</taxon>
        <taxon>Solanales</taxon>
        <taxon>Solanaceae</taxon>
        <taxon>Solanoideae</taxon>
        <taxon>Capsiceae</taxon>
        <taxon>Capsicum</taxon>
    </lineage>
</organism>
<feature type="domain" description="F-box associated beta-propeller type 1" evidence="1">
    <location>
        <begin position="42"/>
        <end position="257"/>
    </location>
</feature>